<organism evidence="1 2">
    <name type="scientific">Alicyclobacillus fastidiosus</name>
    <dbReference type="NCBI Taxonomy" id="392011"/>
    <lineage>
        <taxon>Bacteria</taxon>
        <taxon>Bacillati</taxon>
        <taxon>Bacillota</taxon>
        <taxon>Bacilli</taxon>
        <taxon>Bacillales</taxon>
        <taxon>Alicyclobacillaceae</taxon>
        <taxon>Alicyclobacillus</taxon>
    </lineage>
</organism>
<dbReference type="Proteomes" id="UP001164761">
    <property type="component" value="Plasmid unnamed2"/>
</dbReference>
<dbReference type="RefSeq" id="WP_268008892.1">
    <property type="nucleotide sequence ID" value="NZ_CP104069.1"/>
</dbReference>
<geneLocation type="plasmid" evidence="1 2">
    <name>unnamed2</name>
</geneLocation>
<protein>
    <submittedName>
        <fullName evidence="1">Uncharacterized protein</fullName>
    </submittedName>
</protein>
<keyword evidence="1" id="KW-0614">Plasmid</keyword>
<evidence type="ECO:0000313" key="1">
    <source>
        <dbReference type="EMBL" id="WAH45022.1"/>
    </source>
</evidence>
<evidence type="ECO:0000313" key="2">
    <source>
        <dbReference type="Proteomes" id="UP001164761"/>
    </source>
</evidence>
<accession>A0ABY6ZRG7</accession>
<dbReference type="EMBL" id="CP104069">
    <property type="protein sequence ID" value="WAH45022.1"/>
    <property type="molecule type" value="Genomic_DNA"/>
</dbReference>
<sequence>MAAKITLVGTRSSELRTNKSGFSFDMTLGGCPMIPKGLPKPSEEIV</sequence>
<keyword evidence="2" id="KW-1185">Reference proteome</keyword>
<reference evidence="1" key="1">
    <citation type="submission" date="2022-08" db="EMBL/GenBank/DDBJ databases">
        <title>Alicyclobacillus fastidiosus DSM 17978, complete genome.</title>
        <authorList>
            <person name="Wang Q."/>
            <person name="Cai R."/>
            <person name="Wang Z."/>
        </authorList>
    </citation>
    <scope>NUCLEOTIDE SEQUENCE</scope>
    <source>
        <strain evidence="1">DSM 17978</strain>
        <plasmid evidence="1">unnamed2</plasmid>
    </source>
</reference>
<gene>
    <name evidence="1" type="ORF">NZD89_28995</name>
</gene>
<proteinExistence type="predicted"/>
<name>A0ABY6ZRG7_9BACL</name>